<evidence type="ECO:0000313" key="1">
    <source>
        <dbReference type="EMBL" id="AZA49770.1"/>
    </source>
</evidence>
<dbReference type="Proteomes" id="UP000255224">
    <property type="component" value="Unassembled WGS sequence"/>
</dbReference>
<accession>A0A3G6N9M4</accession>
<gene>
    <name evidence="1" type="ORF">EG346_16985</name>
    <name evidence="2" type="ORF">NCTC13533_01949</name>
</gene>
<organism evidence="2 3">
    <name type="scientific">Chryseobacterium carnipullorum</name>
    <dbReference type="NCBI Taxonomy" id="1124835"/>
    <lineage>
        <taxon>Bacteria</taxon>
        <taxon>Pseudomonadati</taxon>
        <taxon>Bacteroidota</taxon>
        <taxon>Flavobacteriia</taxon>
        <taxon>Flavobacteriales</taxon>
        <taxon>Weeksellaceae</taxon>
        <taxon>Chryseobacterium group</taxon>
        <taxon>Chryseobacterium</taxon>
    </lineage>
</organism>
<protein>
    <submittedName>
        <fullName evidence="2">Uncharacterized protein</fullName>
    </submittedName>
</protein>
<dbReference type="KEGG" id="ccau:EG346_16985"/>
<reference evidence="2 3" key="1">
    <citation type="submission" date="2018-06" db="EMBL/GenBank/DDBJ databases">
        <authorList>
            <consortium name="Pathogen Informatics"/>
            <person name="Doyle S."/>
        </authorList>
    </citation>
    <scope>NUCLEOTIDE SEQUENCE [LARGE SCALE GENOMIC DNA]</scope>
    <source>
        <strain evidence="2 3">NCTC13533</strain>
    </source>
</reference>
<sequence>MKTVKYTLETGQEIELTPEDIKALKLIVDAAFANLDDTVYKKLKASTPVEIKEALAAMSDEDLLQFARMNEPHRRNGYKPDPFSLKIYQELFKRNGYGYKQVSHLSFKQERFLKSLGLRTK</sequence>
<dbReference type="Proteomes" id="UP000273270">
    <property type="component" value="Chromosome"/>
</dbReference>
<evidence type="ECO:0000313" key="3">
    <source>
        <dbReference type="Proteomes" id="UP000255224"/>
    </source>
</evidence>
<dbReference type="RefSeq" id="WP_123880237.1">
    <property type="nucleotide sequence ID" value="NZ_CP033920.1"/>
</dbReference>
<accession>A0A376DUC5</accession>
<keyword evidence="4" id="KW-1185">Reference proteome</keyword>
<reference evidence="1" key="3">
    <citation type="submission" date="2018-11" db="EMBL/GenBank/DDBJ databases">
        <title>Proposal to divide the Flavobacteriaceae and reorganize its genera based on Amino Acid Identity values calculated from whole genome sequences.</title>
        <authorList>
            <person name="Nicholson A.C."/>
            <person name="Gulvik C.A."/>
            <person name="Whitney A.M."/>
            <person name="Humrighouse B.W."/>
            <person name="Bell M."/>
            <person name="Holmes B."/>
            <person name="Steigerwalt A."/>
            <person name="Villarma A."/>
            <person name="Sheth M."/>
            <person name="Batra D."/>
            <person name="Pryor J."/>
            <person name="Bernardet J.-F."/>
            <person name="Hugo C."/>
            <person name="Kampfer P."/>
            <person name="Newman J."/>
            <person name="Mcquiston J.R."/>
        </authorList>
    </citation>
    <scope>NUCLEOTIDE SEQUENCE [LARGE SCALE GENOMIC DNA]</scope>
    <source>
        <strain evidence="1">G0188</strain>
    </source>
</reference>
<dbReference type="AlphaFoldDB" id="A0A376DUC5"/>
<evidence type="ECO:0000313" key="2">
    <source>
        <dbReference type="EMBL" id="STC95664.1"/>
    </source>
</evidence>
<dbReference type="EMBL" id="CP033920">
    <property type="protein sequence ID" value="AZA49770.1"/>
    <property type="molecule type" value="Genomic_DNA"/>
</dbReference>
<reference evidence="4" key="2">
    <citation type="submission" date="2018-11" db="EMBL/GenBank/DDBJ databases">
        <title>Proposal to divide the Flavobacteriaceae and reorganize its genera based on Amino Acid Identity values calculated from whole genome sequences.</title>
        <authorList>
            <person name="Nicholson A.C."/>
            <person name="Gulvik C.A."/>
            <person name="Whitney A.M."/>
            <person name="Humrighouse B.W."/>
            <person name="Bell M."/>
            <person name="Holmes B."/>
            <person name="Steigerwalt A.G."/>
            <person name="Villarma A."/>
            <person name="Sheth M."/>
            <person name="Batra D."/>
            <person name="Pryor J."/>
            <person name="Bernardet J.-F."/>
            <person name="Hugo C."/>
            <person name="Kampfer P."/>
            <person name="Newman J."/>
            <person name="McQuiston J.R."/>
        </authorList>
    </citation>
    <scope>NUCLEOTIDE SEQUENCE [LARGE SCALE GENOMIC DNA]</scope>
    <source>
        <strain evidence="4">G0188</strain>
    </source>
</reference>
<evidence type="ECO:0000313" key="4">
    <source>
        <dbReference type="Proteomes" id="UP000273270"/>
    </source>
</evidence>
<dbReference type="EMBL" id="UFVQ01000003">
    <property type="protein sequence ID" value="STC95664.1"/>
    <property type="molecule type" value="Genomic_DNA"/>
</dbReference>
<dbReference type="OrthoDB" id="1271020at2"/>
<proteinExistence type="predicted"/>
<name>A0A376DUC5_CHRCU</name>